<dbReference type="SUPFAM" id="SSF51735">
    <property type="entry name" value="NAD(P)-binding Rossmann-fold domains"/>
    <property type="match status" value="1"/>
</dbReference>
<feature type="domain" description="D-isomer specific 2-hydroxyacid dehydrogenase NAD-binding" evidence="3">
    <location>
        <begin position="134"/>
        <end position="306"/>
    </location>
</feature>
<dbReference type="PROSITE" id="PS00671">
    <property type="entry name" value="D_2_HYDROXYACID_DH_3"/>
    <property type="match status" value="1"/>
</dbReference>
<keyword evidence="5" id="KW-1185">Reference proteome</keyword>
<dbReference type="PANTHER" id="PTHR43333">
    <property type="entry name" value="2-HACID_DH_C DOMAIN-CONTAINING PROTEIN"/>
    <property type="match status" value="1"/>
</dbReference>
<gene>
    <name evidence="4" type="ORF">B7R54_17785</name>
</gene>
<evidence type="ECO:0000256" key="2">
    <source>
        <dbReference type="ARBA" id="ARBA00023027"/>
    </source>
</evidence>
<organism evidence="4 5">
    <name type="scientific">Subtercola boreus</name>
    <dbReference type="NCBI Taxonomy" id="120213"/>
    <lineage>
        <taxon>Bacteria</taxon>
        <taxon>Bacillati</taxon>
        <taxon>Actinomycetota</taxon>
        <taxon>Actinomycetes</taxon>
        <taxon>Micrococcales</taxon>
        <taxon>Microbacteriaceae</taxon>
        <taxon>Subtercola</taxon>
    </lineage>
</organism>
<evidence type="ECO:0000259" key="3">
    <source>
        <dbReference type="Pfam" id="PF02826"/>
    </source>
</evidence>
<dbReference type="GO" id="GO:0016616">
    <property type="term" value="F:oxidoreductase activity, acting on the CH-OH group of donors, NAD or NADP as acceptor"/>
    <property type="evidence" value="ECO:0007669"/>
    <property type="project" value="UniProtKB-ARBA"/>
</dbReference>
<comment type="caution">
    <text evidence="4">The sequence shown here is derived from an EMBL/GenBank/DDBJ whole genome shotgun (WGS) entry which is preliminary data.</text>
</comment>
<evidence type="ECO:0000313" key="5">
    <source>
        <dbReference type="Proteomes" id="UP000256486"/>
    </source>
</evidence>
<accession>A0A3E0VN04</accession>
<dbReference type="InterPro" id="IPR029753">
    <property type="entry name" value="D-isomer_DH_CS"/>
</dbReference>
<dbReference type="AlphaFoldDB" id="A0A3E0VN04"/>
<name>A0A3E0VN04_9MICO</name>
<dbReference type="OrthoDB" id="4324715at2"/>
<dbReference type="EMBL" id="NBWZ01000001">
    <property type="protein sequence ID" value="RFA10850.1"/>
    <property type="molecule type" value="Genomic_DNA"/>
</dbReference>
<dbReference type="Proteomes" id="UP000256486">
    <property type="component" value="Unassembled WGS sequence"/>
</dbReference>
<sequence length="343" mass="37084">MTAVTTRVLISTYLEPHLVDRIAAEPDVEVLYEPDLLPMPRYTADHGGTPPALDEEGRQRWLALLAEADVAFDFDWNDPVALPVNAPALKWVQATSAGIGAFMKRTGLDSSGITVTTAAGTHAIPLAEFALTGALYFVKGVPFLRRQQHRHEWRRYTTRQLAGLRLTVVGIGGMGSNVIATFHALGARVTGVGRIGGAYDVPEGVALSDIGRLDEVLPETDILVLCSALTAETEGLIGREQLAQLPDGAILVNISRGQLVDEAALIDELTSGRMLGAALDVVNHEPLAGDSPLWDLENVLLSPHSASTVATENETLVELFVENLRRWRGGQPLRNLYEAERGY</sequence>
<proteinExistence type="predicted"/>
<keyword evidence="1" id="KW-0560">Oxidoreductase</keyword>
<keyword evidence="2" id="KW-0520">NAD</keyword>
<reference evidence="4 5" key="1">
    <citation type="submission" date="2017-04" db="EMBL/GenBank/DDBJ databases">
        <title>Comparative genome analysis of Subtercola boreus.</title>
        <authorList>
            <person name="Cho Y.-J."/>
            <person name="Cho A."/>
            <person name="Kim O.-S."/>
            <person name="Lee J.-I."/>
        </authorList>
    </citation>
    <scope>NUCLEOTIDE SEQUENCE [LARGE SCALE GENOMIC DNA]</scope>
    <source>
        <strain evidence="4 5">K300</strain>
    </source>
</reference>
<evidence type="ECO:0000256" key="1">
    <source>
        <dbReference type="ARBA" id="ARBA00023002"/>
    </source>
</evidence>
<dbReference type="Gene3D" id="3.40.50.720">
    <property type="entry name" value="NAD(P)-binding Rossmann-like Domain"/>
    <property type="match status" value="2"/>
</dbReference>
<dbReference type="PANTHER" id="PTHR43333:SF1">
    <property type="entry name" value="D-ISOMER SPECIFIC 2-HYDROXYACID DEHYDROGENASE NAD-BINDING DOMAIN-CONTAINING PROTEIN"/>
    <property type="match status" value="1"/>
</dbReference>
<protein>
    <submittedName>
        <fullName evidence="4">D-2-hydroxyacid dehydrogenase</fullName>
    </submittedName>
</protein>
<dbReference type="CDD" id="cd05300">
    <property type="entry name" value="2-Hacid_dh_1"/>
    <property type="match status" value="1"/>
</dbReference>
<dbReference type="InterPro" id="IPR036291">
    <property type="entry name" value="NAD(P)-bd_dom_sf"/>
</dbReference>
<dbReference type="GO" id="GO:0051287">
    <property type="term" value="F:NAD binding"/>
    <property type="evidence" value="ECO:0007669"/>
    <property type="project" value="InterPro"/>
</dbReference>
<evidence type="ECO:0000313" key="4">
    <source>
        <dbReference type="EMBL" id="RFA10850.1"/>
    </source>
</evidence>
<dbReference type="Pfam" id="PF02826">
    <property type="entry name" value="2-Hacid_dh_C"/>
    <property type="match status" value="1"/>
</dbReference>
<dbReference type="InterPro" id="IPR006140">
    <property type="entry name" value="D-isomer_DH_NAD-bd"/>
</dbReference>